<feature type="compositionally biased region" description="Basic and acidic residues" evidence="1">
    <location>
        <begin position="10"/>
        <end position="23"/>
    </location>
</feature>
<evidence type="ECO:0000313" key="3">
    <source>
        <dbReference type="Proteomes" id="UP001437256"/>
    </source>
</evidence>
<gene>
    <name evidence="2" type="ORF">AAF712_010773</name>
</gene>
<dbReference type="Proteomes" id="UP001437256">
    <property type="component" value="Unassembled WGS sequence"/>
</dbReference>
<proteinExistence type="predicted"/>
<name>A0ABR2ZMG5_9AGAR</name>
<comment type="caution">
    <text evidence="2">The sequence shown here is derived from an EMBL/GenBank/DDBJ whole genome shotgun (WGS) entry which is preliminary data.</text>
</comment>
<evidence type="ECO:0000313" key="2">
    <source>
        <dbReference type="EMBL" id="KAL0062362.1"/>
    </source>
</evidence>
<feature type="region of interest" description="Disordered" evidence="1">
    <location>
        <begin position="1"/>
        <end position="39"/>
    </location>
</feature>
<keyword evidence="3" id="KW-1185">Reference proteome</keyword>
<organism evidence="2 3">
    <name type="scientific">Marasmius tenuissimus</name>
    <dbReference type="NCBI Taxonomy" id="585030"/>
    <lineage>
        <taxon>Eukaryota</taxon>
        <taxon>Fungi</taxon>
        <taxon>Dikarya</taxon>
        <taxon>Basidiomycota</taxon>
        <taxon>Agaricomycotina</taxon>
        <taxon>Agaricomycetes</taxon>
        <taxon>Agaricomycetidae</taxon>
        <taxon>Agaricales</taxon>
        <taxon>Marasmiineae</taxon>
        <taxon>Marasmiaceae</taxon>
        <taxon>Marasmius</taxon>
    </lineage>
</organism>
<dbReference type="SUPFAM" id="SSF52058">
    <property type="entry name" value="L domain-like"/>
    <property type="match status" value="1"/>
</dbReference>
<accession>A0ABR2ZMG5</accession>
<sequence length="583" mass="66951">MFSSCLGRDLPVRGDANEEKLSEEPLALSTSNDPPSPCEEFRTQFTTSSKALEELDSRIRELSMSAIPTSLLEEQAREAEKKRLYAFILHPIRRLPPEILAEIFRIRTYNDVDLQWRDFPGSLNSRKFPWVPGQVCRTRRLVALSTPDLWAKVNVSWMGRVSPERAASLEWLMSLHLERAREQPLDISFYSGHLSDSPNGRLQDKILFLLCSRASQWRFARLEGDVEGFVHLCPFRGAFRSLENLEIHFWNDDWSIGSIYPFRVFEDCPSLMRFVLRGGAAILVQEENQIPWGQITHFEARETEEWIPDTREHLEVLPKLDRVEVCVLDAYYSDSRPPVLLTPNFRFLHTLVLRHARAMGVGTGIPILLTWLVIPSLRVLRLPSGFDCPVELINFLDRSQCSLEEFTIAMDGEMAFAHANFGGNLIRLLESSALRSLRTFQFRGASWVNNETQQRLLDVIFETLTFGAKGNKLSMPQLQRLTIDGLTITSYPSTIRNEEALCAMVSSRCFIEPAVMAERGLCRLEDLTLWNFGENDTIPLKRSSMDRLMEISLTQGLAFNWHWGDLEWDIVDRDIPYCSLFKA</sequence>
<dbReference type="EMBL" id="JBBXMP010000107">
    <property type="protein sequence ID" value="KAL0062362.1"/>
    <property type="molecule type" value="Genomic_DNA"/>
</dbReference>
<protein>
    <recommendedName>
        <fullName evidence="4">F-box domain-containing protein</fullName>
    </recommendedName>
</protein>
<evidence type="ECO:0008006" key="4">
    <source>
        <dbReference type="Google" id="ProtNLM"/>
    </source>
</evidence>
<reference evidence="2 3" key="1">
    <citation type="submission" date="2024-05" db="EMBL/GenBank/DDBJ databases">
        <title>A draft genome resource for the thread blight pathogen Marasmius tenuissimus strain MS-2.</title>
        <authorList>
            <person name="Yulfo-Soto G.E."/>
            <person name="Baruah I.K."/>
            <person name="Amoako-Attah I."/>
            <person name="Bukari Y."/>
            <person name="Meinhardt L.W."/>
            <person name="Bailey B.A."/>
            <person name="Cohen S.P."/>
        </authorList>
    </citation>
    <scope>NUCLEOTIDE SEQUENCE [LARGE SCALE GENOMIC DNA]</scope>
    <source>
        <strain evidence="2 3">MS-2</strain>
    </source>
</reference>
<evidence type="ECO:0000256" key="1">
    <source>
        <dbReference type="SAM" id="MobiDB-lite"/>
    </source>
</evidence>